<dbReference type="STRING" id="3750.A0A498KGS2"/>
<keyword evidence="2" id="KW-0067">ATP-binding</keyword>
<dbReference type="InterPro" id="IPR027417">
    <property type="entry name" value="P-loop_NTPase"/>
</dbReference>
<feature type="region of interest" description="Disordered" evidence="3">
    <location>
        <begin position="473"/>
        <end position="494"/>
    </location>
</feature>
<dbReference type="Pfam" id="PF25516">
    <property type="entry name" value="PTPase"/>
    <property type="match status" value="1"/>
</dbReference>
<dbReference type="Pfam" id="PF19568">
    <property type="entry name" value="Spore_III_AA"/>
    <property type="match status" value="1"/>
</dbReference>
<dbReference type="InterPro" id="IPR056816">
    <property type="entry name" value="ACR2/9/10_N"/>
</dbReference>
<dbReference type="Pfam" id="PF24926">
    <property type="entry name" value="ACT_ACR9_C"/>
    <property type="match status" value="1"/>
</dbReference>
<feature type="domain" description="ACT" evidence="4">
    <location>
        <begin position="112"/>
        <end position="195"/>
    </location>
</feature>
<dbReference type="FunFam" id="3.40.50.300:FF:001088">
    <property type="entry name" value="uncharacterized protein ycf45 isoform X2"/>
    <property type="match status" value="1"/>
</dbReference>
<keyword evidence="1" id="KW-0547">Nucleotide-binding</keyword>
<dbReference type="SUPFAM" id="SSF52540">
    <property type="entry name" value="P-loop containing nucleoside triphosphate hydrolases"/>
    <property type="match status" value="1"/>
</dbReference>
<keyword evidence="6" id="KW-1185">Reference proteome</keyword>
<evidence type="ECO:0000259" key="4">
    <source>
        <dbReference type="PROSITE" id="PS51671"/>
    </source>
</evidence>
<dbReference type="InterPro" id="IPR002912">
    <property type="entry name" value="ACT_dom"/>
</dbReference>
<organism evidence="5 6">
    <name type="scientific">Malus domestica</name>
    <name type="common">Apple</name>
    <name type="synonym">Pyrus malus</name>
    <dbReference type="NCBI Taxonomy" id="3750"/>
    <lineage>
        <taxon>Eukaryota</taxon>
        <taxon>Viridiplantae</taxon>
        <taxon>Streptophyta</taxon>
        <taxon>Embryophyta</taxon>
        <taxon>Tracheophyta</taxon>
        <taxon>Spermatophyta</taxon>
        <taxon>Magnoliopsida</taxon>
        <taxon>eudicotyledons</taxon>
        <taxon>Gunneridae</taxon>
        <taxon>Pentapetalae</taxon>
        <taxon>rosids</taxon>
        <taxon>fabids</taxon>
        <taxon>Rosales</taxon>
        <taxon>Rosaceae</taxon>
        <taxon>Amygdaloideae</taxon>
        <taxon>Maleae</taxon>
        <taxon>Malus</taxon>
    </lineage>
</organism>
<gene>
    <name evidence="5" type="ORF">DVH24_005293</name>
</gene>
<dbReference type="PANTHER" id="PTHR20953">
    <property type="entry name" value="KINASE-RELATED"/>
    <property type="match status" value="1"/>
</dbReference>
<protein>
    <recommendedName>
        <fullName evidence="4">ACT domain-containing protein</fullName>
    </recommendedName>
</protein>
<reference evidence="5 6" key="1">
    <citation type="submission" date="2018-10" db="EMBL/GenBank/DDBJ databases">
        <title>A high-quality apple genome assembly.</title>
        <authorList>
            <person name="Hu J."/>
        </authorList>
    </citation>
    <scope>NUCLEOTIDE SEQUENCE [LARGE SCALE GENOMIC DNA]</scope>
    <source>
        <strain evidence="6">cv. HFTH1</strain>
        <tissue evidence="5">Young leaf</tissue>
    </source>
</reference>
<accession>A0A498KGS2</accession>
<sequence>MGILHEDVVVINQAEKAGEPTVITVNCLDKTGLGCDLCRVILLFGLSICRGDVSTDGKWCYIVFWVVGKPSTRWNLLTKRLLAACPSYFSTSGIFYYRPENQQPKPPDVFLLKFWCSYERDGLLHDVTEVLCELELTINSVKVSTTPDGRVMDLFFITDTREILHTKRRQDETIDSLKAVLCNALLSCEIELAGSEVTACSQGSMYLPSAITEEMFSLELPNGRLSRSVASNPVSVTVDNHLSPSLTLVQIFCQDHKGLIYDIMRTLKDYNIQVRYGRFCANPRGNCELDLFIMQADGKKIVDRNKQNALCSRLRMELLRPLRVAVVSRGPDTELLVANPVELSGRGRPLVFYDITLALKVKIGRHMIRDREWEVYRILLDEGVGSPVPRNKIEEAKMRALSSQCVLVDLQSSWQSANQIPISTLCYLQNSKFTSAVSSTFRRTRGGRKPVASSKSSTPWIPAPEIRRPSDRFYSGNGLVSNSPNLNPGSTSQPEAASELGMLLELLPLRMRSELYRHEEIGELVEVVMDLGRSPIARFPSGDWVMSEKPVNHEDLRHAVSKVSEFSDDNRSGINNSLHRISAIRNRKMQIIGLTCRVGRAVSGSAEIIRDLVEGGGSILVIGPPGVGKTTLIRELARMLADDHMKRVVIVDTSNEIGGDGDVPHAGIGRARRMQVPNVNMQHNVMIEAVENHMPETIIIDEIGTELEALAASTIAQRGVQLVGTAHGMTIDNVMKNPSLQILVGGIESVTLGDEEARRRKVQKTILERRGPPTFTCAVEIISKTELRVHHRLDATVDAILAGKSPLFEIRHVDADASGSRKSISIPEKSYLQVSDFTAKKNIDAADIESDNEDLDHSPTRSKKLSSKRSVKKRSLPVCVYAYKILEADLLQVAKVMGLEDEIEVTDDIGTADVIIASSCETKQSPWIRSVTKFHDLPVFVMKSNTMAQMVKAVRMILEMESVGSLRKQLVNSSFDIEIEDDAPKRKPSLEEIDALEEVRLAIEYIVIPGGEPVELLPRRTEIIARQLELVESYQLAAENSGTEMNPRLQILPMRLNKKKASKPVKSGSSFLEVINSKSPTGGGGGTSTLVCRSAFCPCDPSQPKQKLRPRCSPKRQKALSQPRNYRAGQNHQQFRNRD</sequence>
<dbReference type="InterPro" id="IPR034081">
    <property type="entry name" value="R3H_AAA"/>
</dbReference>
<evidence type="ECO:0000313" key="6">
    <source>
        <dbReference type="Proteomes" id="UP000290289"/>
    </source>
</evidence>
<dbReference type="EMBL" id="RDQH01000327">
    <property type="protein sequence ID" value="RXI07520.1"/>
    <property type="molecule type" value="Genomic_DNA"/>
</dbReference>
<dbReference type="Pfam" id="PF24914">
    <property type="entry name" value="ACR10_N"/>
    <property type="match status" value="1"/>
</dbReference>
<dbReference type="SMART" id="SM00382">
    <property type="entry name" value="AAA"/>
    <property type="match status" value="1"/>
</dbReference>
<dbReference type="InterPro" id="IPR045735">
    <property type="entry name" value="Spore_III_AA_AAA+_ATPase"/>
</dbReference>
<feature type="compositionally biased region" description="Polar residues" evidence="3">
    <location>
        <begin position="478"/>
        <end position="494"/>
    </location>
</feature>
<dbReference type="CDD" id="cd02645">
    <property type="entry name" value="R3H_AAA"/>
    <property type="match status" value="1"/>
</dbReference>
<dbReference type="GO" id="GO:0005524">
    <property type="term" value="F:ATP binding"/>
    <property type="evidence" value="ECO:0007669"/>
    <property type="project" value="UniProtKB-KW"/>
</dbReference>
<name>A0A498KGS2_MALDO</name>
<dbReference type="Gene3D" id="3.40.50.300">
    <property type="entry name" value="P-loop containing nucleotide triphosphate hydrolases"/>
    <property type="match status" value="1"/>
</dbReference>
<dbReference type="InterPro" id="IPR056805">
    <property type="entry name" value="ACT_ACR9/10_C"/>
</dbReference>
<dbReference type="SUPFAM" id="SSF55021">
    <property type="entry name" value="ACT-like"/>
    <property type="match status" value="1"/>
</dbReference>
<evidence type="ECO:0000256" key="2">
    <source>
        <dbReference type="ARBA" id="ARBA00022840"/>
    </source>
</evidence>
<dbReference type="InterPro" id="IPR058670">
    <property type="entry name" value="PTPase_dom"/>
</dbReference>
<feature type="region of interest" description="Disordered" evidence="3">
    <location>
        <begin position="1100"/>
        <end position="1139"/>
    </location>
</feature>
<dbReference type="Proteomes" id="UP000290289">
    <property type="component" value="Chromosome 1"/>
</dbReference>
<proteinExistence type="predicted"/>
<dbReference type="Pfam" id="PF24931">
    <property type="entry name" value="ACT_ACR9_3rd"/>
    <property type="match status" value="1"/>
</dbReference>
<dbReference type="AlphaFoldDB" id="A0A498KGS2"/>
<dbReference type="InterPro" id="IPR045865">
    <property type="entry name" value="ACT-like_dom_sf"/>
</dbReference>
<dbReference type="PROSITE" id="PS51671">
    <property type="entry name" value="ACT"/>
    <property type="match status" value="1"/>
</dbReference>
<dbReference type="InterPro" id="IPR003593">
    <property type="entry name" value="AAA+_ATPase"/>
</dbReference>
<dbReference type="PANTHER" id="PTHR20953:SF14">
    <property type="entry name" value="PROTEIN SEEDLING PLASTID DEVELOPMENT 1"/>
    <property type="match status" value="1"/>
</dbReference>
<feature type="compositionally biased region" description="Polar residues" evidence="3">
    <location>
        <begin position="1119"/>
        <end position="1139"/>
    </location>
</feature>
<dbReference type="CDD" id="cd00009">
    <property type="entry name" value="AAA"/>
    <property type="match status" value="1"/>
</dbReference>
<comment type="caution">
    <text evidence="5">The sequence shown here is derived from an EMBL/GenBank/DDBJ whole genome shotgun (WGS) entry which is preliminary data.</text>
</comment>
<evidence type="ECO:0000256" key="1">
    <source>
        <dbReference type="ARBA" id="ARBA00022741"/>
    </source>
</evidence>
<feature type="compositionally biased region" description="Basic residues" evidence="3">
    <location>
        <begin position="1106"/>
        <end position="1118"/>
    </location>
</feature>
<evidence type="ECO:0000313" key="5">
    <source>
        <dbReference type="EMBL" id="RXI07520.1"/>
    </source>
</evidence>
<evidence type="ECO:0000256" key="3">
    <source>
        <dbReference type="SAM" id="MobiDB-lite"/>
    </source>
</evidence>